<evidence type="ECO:0000313" key="3">
    <source>
        <dbReference type="Proteomes" id="UP000826271"/>
    </source>
</evidence>
<protein>
    <submittedName>
        <fullName evidence="2">Uncharacterized protein</fullName>
    </submittedName>
</protein>
<dbReference type="PANTHER" id="PTHR33098">
    <property type="entry name" value="COTTON FIBER (DUF761)"/>
    <property type="match status" value="1"/>
</dbReference>
<comment type="caution">
    <text evidence="2">The sequence shown here is derived from an EMBL/GenBank/DDBJ whole genome shotgun (WGS) entry which is preliminary data.</text>
</comment>
<evidence type="ECO:0000313" key="2">
    <source>
        <dbReference type="EMBL" id="KAG8388284.1"/>
    </source>
</evidence>
<evidence type="ECO:0000256" key="1">
    <source>
        <dbReference type="SAM" id="MobiDB-lite"/>
    </source>
</evidence>
<accession>A0AAV6Y0L3</accession>
<organism evidence="2 3">
    <name type="scientific">Buddleja alternifolia</name>
    <dbReference type="NCBI Taxonomy" id="168488"/>
    <lineage>
        <taxon>Eukaryota</taxon>
        <taxon>Viridiplantae</taxon>
        <taxon>Streptophyta</taxon>
        <taxon>Embryophyta</taxon>
        <taxon>Tracheophyta</taxon>
        <taxon>Spermatophyta</taxon>
        <taxon>Magnoliopsida</taxon>
        <taxon>eudicotyledons</taxon>
        <taxon>Gunneridae</taxon>
        <taxon>Pentapetalae</taxon>
        <taxon>asterids</taxon>
        <taxon>lamiids</taxon>
        <taxon>Lamiales</taxon>
        <taxon>Scrophulariaceae</taxon>
        <taxon>Buddlejeae</taxon>
        <taxon>Buddleja</taxon>
    </lineage>
</organism>
<gene>
    <name evidence="2" type="ORF">BUALT_Bualt02G0109600</name>
</gene>
<dbReference type="Pfam" id="PF05553">
    <property type="entry name" value="DUF761"/>
    <property type="match status" value="1"/>
</dbReference>
<dbReference type="InterPro" id="IPR008480">
    <property type="entry name" value="DUF761_pln"/>
</dbReference>
<dbReference type="Proteomes" id="UP000826271">
    <property type="component" value="Unassembled WGS sequence"/>
</dbReference>
<reference evidence="2" key="1">
    <citation type="submission" date="2019-10" db="EMBL/GenBank/DDBJ databases">
        <authorList>
            <person name="Zhang R."/>
            <person name="Pan Y."/>
            <person name="Wang J."/>
            <person name="Ma R."/>
            <person name="Yu S."/>
        </authorList>
    </citation>
    <scope>NUCLEOTIDE SEQUENCE</scope>
    <source>
        <strain evidence="2">LA-IB0</strain>
        <tissue evidence="2">Leaf</tissue>
    </source>
</reference>
<dbReference type="EMBL" id="WHWC01000002">
    <property type="protein sequence ID" value="KAG8388284.1"/>
    <property type="molecule type" value="Genomic_DNA"/>
</dbReference>
<sequence length="71" mass="8251">MDFIREKAGGRPGGGELKKVAPPPLSRKLERKLAEDINKRAEAFIRKFRRQLVLQRLDSIENYQQMLKRGT</sequence>
<keyword evidence="3" id="KW-1185">Reference proteome</keyword>
<feature type="region of interest" description="Disordered" evidence="1">
    <location>
        <begin position="1"/>
        <end position="24"/>
    </location>
</feature>
<dbReference type="PANTHER" id="PTHR33098:SF46">
    <property type="entry name" value="COTTON FIBER PROTEIN"/>
    <property type="match status" value="1"/>
</dbReference>
<name>A0AAV6Y0L3_9LAMI</name>
<proteinExistence type="predicted"/>
<dbReference type="AlphaFoldDB" id="A0AAV6Y0L3"/>